<comment type="caution">
    <text evidence="2">The sequence shown here is derived from an EMBL/GenBank/DDBJ whole genome shotgun (WGS) entry which is preliminary data.</text>
</comment>
<evidence type="ECO:0000313" key="2">
    <source>
        <dbReference type="EMBL" id="NKZ18289.1"/>
    </source>
</evidence>
<dbReference type="EMBL" id="QVOV01000010">
    <property type="protein sequence ID" value="MCT8390144.1"/>
    <property type="molecule type" value="Genomic_DNA"/>
</dbReference>
<dbReference type="SUPFAM" id="SSF52309">
    <property type="entry name" value="N-(deoxy)ribosyltransferase-like"/>
    <property type="match status" value="1"/>
</dbReference>
<evidence type="ECO:0000313" key="4">
    <source>
        <dbReference type="Proteomes" id="UP001525857"/>
    </source>
</evidence>
<accession>A0A846ZF90</accession>
<evidence type="ECO:0000313" key="3">
    <source>
        <dbReference type="Proteomes" id="UP000590460"/>
    </source>
</evidence>
<dbReference type="Proteomes" id="UP000590460">
    <property type="component" value="Unassembled WGS sequence"/>
</dbReference>
<protein>
    <submittedName>
        <fullName evidence="2">Nucleoside 2-deoxyribosyltransferase</fullName>
    </submittedName>
</protein>
<gene>
    <name evidence="1" type="ORF">D0501_08685</name>
    <name evidence="2" type="ORF">HF966_03755</name>
</gene>
<organism evidence="2 3">
    <name type="scientific">Leuconostoc holzapfelii</name>
    <dbReference type="NCBI Taxonomy" id="434464"/>
    <lineage>
        <taxon>Bacteria</taxon>
        <taxon>Bacillati</taxon>
        <taxon>Bacillota</taxon>
        <taxon>Bacilli</taxon>
        <taxon>Lactobacillales</taxon>
        <taxon>Lactobacillaceae</taxon>
        <taxon>Leuconostoc</taxon>
    </lineage>
</organism>
<dbReference type="Proteomes" id="UP001525857">
    <property type="component" value="Unassembled WGS sequence"/>
</dbReference>
<reference evidence="2 3" key="2">
    <citation type="submission" date="2020-04" db="EMBL/GenBank/DDBJ databases">
        <title>MicrobeNet Type strains.</title>
        <authorList>
            <person name="Nicholson A.C."/>
        </authorList>
    </citation>
    <scope>NUCLEOTIDE SEQUENCE [LARGE SCALE GENOMIC DNA]</scope>
    <source>
        <strain evidence="2 3">CCUG 54536</strain>
    </source>
</reference>
<keyword evidence="2" id="KW-0808">Transferase</keyword>
<proteinExistence type="predicted"/>
<reference evidence="1 4" key="1">
    <citation type="submission" date="2018-08" db="EMBL/GenBank/DDBJ databases">
        <title>Draft genome sequences of Leuconostoc spp. and Weissella spp. with biocontrol potential.</title>
        <authorList>
            <person name="Lo R."/>
            <person name="Ho V.T.T."/>
            <person name="Turner M.S."/>
        </authorList>
    </citation>
    <scope>NUCLEOTIDE SEQUENCE [LARGE SCALE GENOMIC DNA]</scope>
    <source>
        <strain evidence="1 4">733</strain>
    </source>
</reference>
<dbReference type="Gene3D" id="3.40.50.450">
    <property type="match status" value="1"/>
</dbReference>
<dbReference type="GO" id="GO:0016740">
    <property type="term" value="F:transferase activity"/>
    <property type="evidence" value="ECO:0007669"/>
    <property type="project" value="UniProtKB-KW"/>
</dbReference>
<dbReference type="InterPro" id="IPR007710">
    <property type="entry name" value="Nucleoside_deoxyribTrfase"/>
</dbReference>
<evidence type="ECO:0000313" key="1">
    <source>
        <dbReference type="EMBL" id="MCT8390144.1"/>
    </source>
</evidence>
<dbReference type="AlphaFoldDB" id="A0A846ZF90"/>
<dbReference type="EMBL" id="JAAXPO010000003">
    <property type="protein sequence ID" value="NKZ18289.1"/>
    <property type="molecule type" value="Genomic_DNA"/>
</dbReference>
<name>A0A846ZF90_9LACO</name>
<dbReference type="Pfam" id="PF05014">
    <property type="entry name" value="Nuc_deoxyrib_tr"/>
    <property type="match status" value="1"/>
</dbReference>
<keyword evidence="4" id="KW-1185">Reference proteome</keyword>
<sequence>MTKRVFLAAPFKQLLDQSQTMQTADQALLTQVMTLLEKNGLVVDNAHRREAWGQAMMTPDDCTQADFQAIAACDVLLAFPGQPASPGTHIELGWASAMGKPIVLLLEAEATYAYLVQGLKMVGDVTYLTYHDAASCLAVVSNWLLQWQNQRELVGTDAYI</sequence>